<dbReference type="Gene3D" id="1.50.10.10">
    <property type="match status" value="1"/>
</dbReference>
<evidence type="ECO:0000313" key="3">
    <source>
        <dbReference type="Proteomes" id="UP000053201"/>
    </source>
</evidence>
<sequence>MAIEHPPLKVLVHNKVLAQHIKQSYTRKDIESIWSLLNAKKSLDFPTVTGRGLFKAALAHSEDESDYTGYDNVWVRDNIHVAHAHWVIGKADAAVRTIDDLAAFWLNPTSEKRWKDCITQKVDYNADVMQRPHIRFNGTLLQENEQTWAHAQNDAIGYFVWLLCSLINEGHTTLAESHIQLLTLIPLYFNTIQFHQDQDSGHWEEARKVEASSIGPVTAGLSAVLSLLSKDPAAASVLQTSYTKTARELSLTTLPETYVELIKTLHTAGTQILASLLPSESPSRKTDAALLFLLYPLRLPIPNQTKHEIITNVVKDLAGDYGIRRYKGDSYWMANYKKVFSEENRTADFSNDMSARDQFLKEGQEAQWCIFDSILSCIYGHLYMEAKNDSNKTPDHLQQLKESQVLYFNRALGQITGSENCPFGEFWCPESYYIEDGKYVTNDVCPLLWTQANLVCAMSMMLKTLEA</sequence>
<evidence type="ECO:0000259" key="1">
    <source>
        <dbReference type="Pfam" id="PF00723"/>
    </source>
</evidence>
<dbReference type="OMA" id="WCIFDPI"/>
<evidence type="ECO:0000313" key="2">
    <source>
        <dbReference type="EMBL" id="KND03490.1"/>
    </source>
</evidence>
<organism evidence="2 3">
    <name type="scientific">Spizellomyces punctatus (strain DAOM BR117)</name>
    <dbReference type="NCBI Taxonomy" id="645134"/>
    <lineage>
        <taxon>Eukaryota</taxon>
        <taxon>Fungi</taxon>
        <taxon>Fungi incertae sedis</taxon>
        <taxon>Chytridiomycota</taxon>
        <taxon>Chytridiomycota incertae sedis</taxon>
        <taxon>Chytridiomycetes</taxon>
        <taxon>Spizellomycetales</taxon>
        <taxon>Spizellomycetaceae</taxon>
        <taxon>Spizellomyces</taxon>
    </lineage>
</organism>
<dbReference type="VEuPathDB" id="FungiDB:SPPG_00974"/>
<dbReference type="EMBL" id="KQ257451">
    <property type="protein sequence ID" value="KND03490.1"/>
    <property type="molecule type" value="Genomic_DNA"/>
</dbReference>
<dbReference type="Pfam" id="PF00723">
    <property type="entry name" value="Glyco_hydro_15"/>
    <property type="match status" value="1"/>
</dbReference>
<dbReference type="Proteomes" id="UP000053201">
    <property type="component" value="Unassembled WGS sequence"/>
</dbReference>
<dbReference type="GO" id="GO:0003824">
    <property type="term" value="F:catalytic activity"/>
    <property type="evidence" value="ECO:0007669"/>
    <property type="project" value="UniProtKB-ARBA"/>
</dbReference>
<reference evidence="2 3" key="1">
    <citation type="submission" date="2009-08" db="EMBL/GenBank/DDBJ databases">
        <title>The Genome Sequence of Spizellomyces punctatus strain DAOM BR117.</title>
        <authorList>
            <consortium name="The Broad Institute Genome Sequencing Platform"/>
            <person name="Russ C."/>
            <person name="Cuomo C."/>
            <person name="Shea T."/>
            <person name="Young S.K."/>
            <person name="Zeng Q."/>
            <person name="Koehrsen M."/>
            <person name="Haas B."/>
            <person name="Borodovsky M."/>
            <person name="Guigo R."/>
            <person name="Alvarado L."/>
            <person name="Berlin A."/>
            <person name="Bochicchio J."/>
            <person name="Borenstein D."/>
            <person name="Chapman S."/>
            <person name="Chen Z."/>
            <person name="Engels R."/>
            <person name="Freedman E."/>
            <person name="Gellesch M."/>
            <person name="Goldberg J."/>
            <person name="Griggs A."/>
            <person name="Gujja S."/>
            <person name="Heiman D."/>
            <person name="Hepburn T."/>
            <person name="Howarth C."/>
            <person name="Jen D."/>
            <person name="Larson L."/>
            <person name="Lewis B."/>
            <person name="Mehta T."/>
            <person name="Park D."/>
            <person name="Pearson M."/>
            <person name="Roberts A."/>
            <person name="Saif S."/>
            <person name="Shenoy N."/>
            <person name="Sisk P."/>
            <person name="Stolte C."/>
            <person name="Sykes S."/>
            <person name="Thomson T."/>
            <person name="Walk T."/>
            <person name="White J."/>
            <person name="Yandava C."/>
            <person name="Burger G."/>
            <person name="Gray M.W."/>
            <person name="Holland P.W.H."/>
            <person name="King N."/>
            <person name="Lang F.B.F."/>
            <person name="Roger A.J."/>
            <person name="Ruiz-Trillo I."/>
            <person name="Lander E."/>
            <person name="Nusbaum C."/>
        </authorList>
    </citation>
    <scope>NUCLEOTIDE SEQUENCE [LARGE SCALE GENOMIC DNA]</scope>
    <source>
        <strain evidence="2 3">DAOM BR117</strain>
    </source>
</reference>
<protein>
    <recommendedName>
        <fullName evidence="1">GH15-like domain-containing protein</fullName>
    </recommendedName>
</protein>
<dbReference type="OrthoDB" id="420331at2759"/>
<dbReference type="STRING" id="645134.A0A0L0HRC2"/>
<dbReference type="eggNOG" id="KOG3635">
    <property type="taxonomic scope" value="Eukaryota"/>
</dbReference>
<dbReference type="RefSeq" id="XP_016611529.1">
    <property type="nucleotide sequence ID" value="XM_016749300.1"/>
</dbReference>
<dbReference type="InterPro" id="IPR011613">
    <property type="entry name" value="GH15-like"/>
</dbReference>
<name>A0A0L0HRC2_SPIPD</name>
<dbReference type="InterPro" id="IPR008928">
    <property type="entry name" value="6-hairpin_glycosidase_sf"/>
</dbReference>
<proteinExistence type="predicted"/>
<dbReference type="InterPro" id="IPR012341">
    <property type="entry name" value="6hp_glycosidase-like_sf"/>
</dbReference>
<keyword evidence="3" id="KW-1185">Reference proteome</keyword>
<dbReference type="GO" id="GO:0005975">
    <property type="term" value="P:carbohydrate metabolic process"/>
    <property type="evidence" value="ECO:0007669"/>
    <property type="project" value="InterPro"/>
</dbReference>
<dbReference type="GeneID" id="27684671"/>
<accession>A0A0L0HRC2</accession>
<dbReference type="SUPFAM" id="SSF48208">
    <property type="entry name" value="Six-hairpin glycosidases"/>
    <property type="match status" value="1"/>
</dbReference>
<dbReference type="InParanoid" id="A0A0L0HRC2"/>
<feature type="domain" description="GH15-like" evidence="1">
    <location>
        <begin position="51"/>
        <end position="224"/>
    </location>
</feature>
<gene>
    <name evidence="2" type="ORF">SPPG_00974</name>
</gene>
<dbReference type="AlphaFoldDB" id="A0A0L0HRC2"/>